<reference evidence="5" key="1">
    <citation type="journal article" date="2004" name="Environ. Microbiol.">
        <title>The genome of Desulfotalea psychrophila, a sulfate-reducing bacterium from permanently cold Arctic sediments.</title>
        <authorList>
            <person name="Rabus R."/>
            <person name="Ruepp A."/>
            <person name="Frickey T."/>
            <person name="Rattei T."/>
            <person name="Fartmann B."/>
            <person name="Stark M."/>
            <person name="Bauer M."/>
            <person name="Zibat A."/>
            <person name="Lombardot T."/>
            <person name="Becker I."/>
            <person name="Amann J."/>
            <person name="Gellner K."/>
            <person name="Teeling H."/>
            <person name="Leuschner W.D."/>
            <person name="Gloeckner F.-O."/>
            <person name="Lupas A.N."/>
            <person name="Amann R."/>
            <person name="Klenk H.-P."/>
        </authorList>
    </citation>
    <scope>NUCLEOTIDE SEQUENCE [LARGE SCALE GENOMIC DNA]</scope>
    <source>
        <strain evidence="5">DSM 12343 / LSv54</strain>
    </source>
</reference>
<protein>
    <recommendedName>
        <fullName evidence="3">DUF6844 domain-containing protein</fullName>
    </recommendedName>
</protein>
<dbReference type="InterPro" id="IPR049286">
    <property type="entry name" value="DUF6844"/>
</dbReference>
<keyword evidence="5" id="KW-1185">Reference proteome</keyword>
<keyword evidence="2" id="KW-0732">Signal</keyword>
<dbReference type="Pfam" id="PF20891">
    <property type="entry name" value="DUF6844"/>
    <property type="match status" value="1"/>
</dbReference>
<dbReference type="Proteomes" id="UP000000602">
    <property type="component" value="Chromosome"/>
</dbReference>
<dbReference type="eggNOG" id="ENOG5032NNQ">
    <property type="taxonomic scope" value="Bacteria"/>
</dbReference>
<feature type="domain" description="DUF6844" evidence="3">
    <location>
        <begin position="160"/>
        <end position="253"/>
    </location>
</feature>
<proteinExistence type="predicted"/>
<accession>Q6AQQ5</accession>
<organism evidence="4 5">
    <name type="scientific">Desulfotalea psychrophila (strain LSv54 / DSM 12343)</name>
    <dbReference type="NCBI Taxonomy" id="177439"/>
    <lineage>
        <taxon>Bacteria</taxon>
        <taxon>Pseudomonadati</taxon>
        <taxon>Thermodesulfobacteriota</taxon>
        <taxon>Desulfobulbia</taxon>
        <taxon>Desulfobulbales</taxon>
        <taxon>Desulfocapsaceae</taxon>
        <taxon>Desulfotalea</taxon>
    </lineage>
</organism>
<evidence type="ECO:0000256" key="1">
    <source>
        <dbReference type="SAM" id="MobiDB-lite"/>
    </source>
</evidence>
<evidence type="ECO:0000256" key="2">
    <source>
        <dbReference type="SAM" id="SignalP"/>
    </source>
</evidence>
<dbReference type="STRING" id="177439.DP0589"/>
<gene>
    <name evidence="4" type="ordered locus">DP0589</name>
</gene>
<dbReference type="EMBL" id="CR522870">
    <property type="protein sequence ID" value="CAG35318.1"/>
    <property type="molecule type" value="Genomic_DNA"/>
</dbReference>
<evidence type="ECO:0000313" key="4">
    <source>
        <dbReference type="EMBL" id="CAG35318.1"/>
    </source>
</evidence>
<feature type="region of interest" description="Disordered" evidence="1">
    <location>
        <begin position="437"/>
        <end position="469"/>
    </location>
</feature>
<dbReference type="HOGENOM" id="CLU_045093_0_0_7"/>
<evidence type="ECO:0000259" key="3">
    <source>
        <dbReference type="Pfam" id="PF20891"/>
    </source>
</evidence>
<dbReference type="KEGG" id="dps:DP0589"/>
<dbReference type="PROSITE" id="PS51257">
    <property type="entry name" value="PROKAR_LIPOPROTEIN"/>
    <property type="match status" value="1"/>
</dbReference>
<dbReference type="AlphaFoldDB" id="Q6AQQ5"/>
<name>Q6AQQ5_DESPS</name>
<feature type="chain" id="PRO_5004270515" description="DUF6844 domain-containing protein" evidence="2">
    <location>
        <begin position="29"/>
        <end position="469"/>
    </location>
</feature>
<feature type="signal peptide" evidence="2">
    <location>
        <begin position="1"/>
        <end position="28"/>
    </location>
</feature>
<evidence type="ECO:0000313" key="5">
    <source>
        <dbReference type="Proteomes" id="UP000000602"/>
    </source>
</evidence>
<sequence length="469" mass="52320">MVRNPSMKKHIAALLLLTGLGCTSTGWSTEQMASSAEPGYPTDSMATMVVDEADAEAGQMSLEEFEKTLSLDKARLEDSGKFSWVGYAYQTVSVGKAHPNWGKSRVIAAQKAIMAAENNFAKEFGQKISSEKIAAYYNDGNEKIPDFDPTAEGESSQWKRIYHKLTTLAERKIDQSLADLGLDPKELELIPEEQRYLKFRDAFKSTINRSAIAELSGLLTFKTYEGFDNDGQYQVGVMMVLSPRMKQLAWDLARSKGNIAPVAGKAGSRQLNKIVTSENISLIPDFGVKRLYDRNGYPVLVSFGQWAISSTGGNGKKISRKRAHAYKQAEAQADQALAEFLNSRINYSDMNESGEESKSEGVVDEQNFKSNVDITSIIDITRENSVKKSKVNIVGIRELRRWSAVHPQNNSARIVGVIRYWSPVNEKQMRAIRKWKPSRPIAEKRQPAPVPRTTGGIQQSQERMSLDDF</sequence>